<comment type="caution">
    <text evidence="1">The sequence shown here is derived from an EMBL/GenBank/DDBJ whole genome shotgun (WGS) entry which is preliminary data.</text>
</comment>
<dbReference type="Proteomes" id="UP000805649">
    <property type="component" value="Unassembled WGS sequence"/>
</dbReference>
<dbReference type="EMBL" id="VUJX02000002">
    <property type="protein sequence ID" value="KAL0940434.1"/>
    <property type="molecule type" value="Genomic_DNA"/>
</dbReference>
<evidence type="ECO:0000313" key="1">
    <source>
        <dbReference type="EMBL" id="KAL0940434.1"/>
    </source>
</evidence>
<keyword evidence="2" id="KW-1185">Reference proteome</keyword>
<sequence>MADKYPFKRQQQTSNDGVPPSNLNKRSQTQQHNVQGMQPQDLYLPGKYHSISSPNDNHRGIQVPPFLEPPTGTTQPPSHFPTLRSSPDSEVSMHTANPQSALASPLVWSRPLAQAAGRSSPYVKPADSKTSETRSQLPGHYKRFPATIKAPEDHPLSRTAAAAATDKTRSAGALPQGDNHVCIQCNRNITALGRAQCHECISAGNTSNRGRRFQPAPLPLQGSHISDIRSGVCDVCHRKQVPPGQRRCEACIILPNTPTTAHMAFFGGQGICVICERAQALPGKAHCNSCQFEGMHGEMPLQAMDELAPEETMFCAICGLSCPRVSNGLCSRCEGSNNITDPIEELPEQSTAYNKLCGYSLARGKKEAVAGSFQTTGVFG</sequence>
<reference evidence="1 2" key="1">
    <citation type="journal article" date="2020" name="Phytopathology">
        <title>Genome Sequence Resources of Colletotrichum truncatum, C. plurivorum, C. musicola, and C. sojae: Four Species Pathogenic to Soybean (Glycine max).</title>
        <authorList>
            <person name="Rogerio F."/>
            <person name="Boufleur T.R."/>
            <person name="Ciampi-Guillardi M."/>
            <person name="Sukno S.A."/>
            <person name="Thon M.R."/>
            <person name="Massola Junior N.S."/>
            <person name="Baroncelli R."/>
        </authorList>
    </citation>
    <scope>NUCLEOTIDE SEQUENCE [LARGE SCALE GENOMIC DNA]</scope>
    <source>
        <strain evidence="1 2">CMES1059</strain>
    </source>
</reference>
<accession>A0ACC3Z8L4</accession>
<gene>
    <name evidence="1" type="ORF">CTRU02_203197</name>
</gene>
<evidence type="ECO:0000313" key="2">
    <source>
        <dbReference type="Proteomes" id="UP000805649"/>
    </source>
</evidence>
<organism evidence="1 2">
    <name type="scientific">Colletotrichum truncatum</name>
    <name type="common">Anthracnose fungus</name>
    <name type="synonym">Colletotrichum capsici</name>
    <dbReference type="NCBI Taxonomy" id="5467"/>
    <lineage>
        <taxon>Eukaryota</taxon>
        <taxon>Fungi</taxon>
        <taxon>Dikarya</taxon>
        <taxon>Ascomycota</taxon>
        <taxon>Pezizomycotina</taxon>
        <taxon>Sordariomycetes</taxon>
        <taxon>Hypocreomycetidae</taxon>
        <taxon>Glomerellales</taxon>
        <taxon>Glomerellaceae</taxon>
        <taxon>Colletotrichum</taxon>
        <taxon>Colletotrichum truncatum species complex</taxon>
    </lineage>
</organism>
<proteinExistence type="predicted"/>
<name>A0ACC3Z8L4_COLTU</name>
<protein>
    <submittedName>
        <fullName evidence="1">Uncharacterized protein</fullName>
    </submittedName>
</protein>